<dbReference type="RefSeq" id="WP_169339828.1">
    <property type="nucleotide sequence ID" value="NZ_JABBZM010000006.1"/>
</dbReference>
<dbReference type="EMBL" id="JABBZM010000006">
    <property type="protein sequence ID" value="NMV37882.1"/>
    <property type="molecule type" value="Genomic_DNA"/>
</dbReference>
<proteinExistence type="predicted"/>
<evidence type="ECO:0000313" key="1">
    <source>
        <dbReference type="EMBL" id="NMV37882.1"/>
    </source>
</evidence>
<reference evidence="1 2" key="1">
    <citation type="submission" date="2020-04" db="EMBL/GenBank/DDBJ databases">
        <title>Ralstonia insidiosa genome sequencing and assembly.</title>
        <authorList>
            <person name="Martins R.C.R."/>
            <person name="Perdigao-Neto L.V."/>
            <person name="Levin A.S.S."/>
            <person name="Costa S.F."/>
        </authorList>
    </citation>
    <scope>NUCLEOTIDE SEQUENCE [LARGE SCALE GENOMIC DNA]</scope>
    <source>
        <strain evidence="1 2">5047</strain>
    </source>
</reference>
<organism evidence="1 2">
    <name type="scientific">Ralstonia insidiosa</name>
    <dbReference type="NCBI Taxonomy" id="190721"/>
    <lineage>
        <taxon>Bacteria</taxon>
        <taxon>Pseudomonadati</taxon>
        <taxon>Pseudomonadota</taxon>
        <taxon>Betaproteobacteria</taxon>
        <taxon>Burkholderiales</taxon>
        <taxon>Burkholderiaceae</taxon>
        <taxon>Ralstonia</taxon>
    </lineage>
</organism>
<comment type="caution">
    <text evidence="1">The sequence shown here is derived from an EMBL/GenBank/DDBJ whole genome shotgun (WGS) entry which is preliminary data.</text>
</comment>
<dbReference type="Proteomes" id="UP000575469">
    <property type="component" value="Unassembled WGS sequence"/>
</dbReference>
<gene>
    <name evidence="1" type="ORF">HGR00_08165</name>
</gene>
<evidence type="ECO:0000313" key="2">
    <source>
        <dbReference type="Proteomes" id="UP000575469"/>
    </source>
</evidence>
<protein>
    <submittedName>
        <fullName evidence="1">Uncharacterized protein</fullName>
    </submittedName>
</protein>
<dbReference type="AlphaFoldDB" id="A0A848NS15"/>
<sequence>MPRLIRTPEEIMREERRDLYYVEFSSADDIFNESENPPGRAELIAWLEKHVPQCRIEPLGPSERSGWIAGGIHGRIRVDFDAVGLTEFCRVWENPDGMSNDPRFQCMLIRYVDWKRNEDKRELAPPRPHVMQAFGESLQEFDRLYRELAK</sequence>
<name>A0A848NS15_9RALS</name>
<accession>A0A848NS15</accession>